<feature type="domain" description="Tyrosine-protein phosphatase" evidence="7">
    <location>
        <begin position="464"/>
        <end position="611"/>
    </location>
</feature>
<sequence length="693" mass="73437">MKNGDLPRHCVFRTRSHIERELCVDGQLLCEAGCKVSGSRWTVDGKHLATVVGLAPVGKTTKVWVVRQGEQGISSYSLNVWLRTATVQRPLNVVPLADLPGFVRWLDPTFAETPPPMPVAVASAVLPDRTSAGPVFLLPDMHLCVSPPTPQHPLLLAPLRNVPGVIAHMHVNGSDTDGYDLFLSVIAEPLELPGKRCLSVRSDATSLLAVTADGGPPGAIVVTGDGSSVSVATTLCGGPRADELRQLHQLGIPIVAVGSVCEALGAIVVAKTLASVHTEEPLWVSSTSGASAVHNALAEGYLSRESELCCVQGVGIIADTLVVAGRRSIALGRPVGARSCLSQLSTDGRHGGVIVRSIGIPAEHGAVYFGNDASIAPVCCSSNKPLLVCTVVEVGAGSQARLDVVPLIDQSLAFPDYDACDLMHWGSPESLSVSLPEVRLRAAAQVHRDRMEAGNAMRQRRVDDPSTIVANFLFVGSVDAAGRFDKLGFTHVVNCAVDVPSYPAYFLTSTVRVLQLDLEDSIDEDMERFTQQLQRAASFIAEASAVANARVLVHCRAGVSRATAVAIYYLMERSRLSLTEAMRRVKESRPTARPNEAYMTILRLLDKWGDPRRDAQRSASSSAVRPGETMARRSPSGATTTAARATRAVGTSTSAAGTLSTSVRGGSGGGAPSKFVKRPSPPKVEEEEDDVDA</sequence>
<dbReference type="GO" id="GO:0005737">
    <property type="term" value="C:cytoplasm"/>
    <property type="evidence" value="ECO:0007669"/>
    <property type="project" value="TreeGrafter"/>
</dbReference>
<keyword evidence="3" id="KW-0378">Hydrolase</keyword>
<organism evidence="9">
    <name type="scientific">Sexangularia sp. CB-2014</name>
    <dbReference type="NCBI Taxonomy" id="1486929"/>
    <lineage>
        <taxon>Eukaryota</taxon>
        <taxon>Amoebozoa</taxon>
        <taxon>Tubulinea</taxon>
        <taxon>Elardia</taxon>
        <taxon>Arcellinida</taxon>
        <taxon>Arcellinida incertae sedis</taxon>
        <taxon>Sexangularia</taxon>
    </lineage>
</organism>
<dbReference type="PROSITE" id="PS50054">
    <property type="entry name" value="TYR_PHOSPHATASE_DUAL"/>
    <property type="match status" value="1"/>
</dbReference>
<evidence type="ECO:0000259" key="7">
    <source>
        <dbReference type="PROSITE" id="PS50054"/>
    </source>
</evidence>
<evidence type="ECO:0000256" key="3">
    <source>
        <dbReference type="ARBA" id="ARBA00022801"/>
    </source>
</evidence>
<feature type="compositionally biased region" description="Low complexity" evidence="6">
    <location>
        <begin position="632"/>
        <end position="662"/>
    </location>
</feature>
<dbReference type="Gene3D" id="3.90.190.10">
    <property type="entry name" value="Protein tyrosine phosphatase superfamily"/>
    <property type="match status" value="1"/>
</dbReference>
<dbReference type="PANTHER" id="PTHR10159">
    <property type="entry name" value="DUAL SPECIFICITY PROTEIN PHOSPHATASE"/>
    <property type="match status" value="1"/>
</dbReference>
<name>A0A7S1V9Q9_9EUKA</name>
<dbReference type="AlphaFoldDB" id="A0A7S1V9Q9"/>
<dbReference type="GO" id="GO:0004725">
    <property type="term" value="F:protein tyrosine phosphatase activity"/>
    <property type="evidence" value="ECO:0007669"/>
    <property type="project" value="UniProtKB-EC"/>
</dbReference>
<dbReference type="PANTHER" id="PTHR10159:SF519">
    <property type="entry name" value="DUAL SPECIFICITY PROTEIN PHOSPHATASE MPK3"/>
    <property type="match status" value="1"/>
</dbReference>
<dbReference type="Pfam" id="PF00782">
    <property type="entry name" value="DSPc"/>
    <property type="match status" value="1"/>
</dbReference>
<dbReference type="InterPro" id="IPR000340">
    <property type="entry name" value="Dual-sp_phosphatase_cat-dom"/>
</dbReference>
<comment type="catalytic activity">
    <reaction evidence="5">
        <text>O-phospho-L-seryl-[protein] + H2O = L-seryl-[protein] + phosphate</text>
        <dbReference type="Rhea" id="RHEA:20629"/>
        <dbReference type="Rhea" id="RHEA-COMP:9863"/>
        <dbReference type="Rhea" id="RHEA-COMP:11604"/>
        <dbReference type="ChEBI" id="CHEBI:15377"/>
        <dbReference type="ChEBI" id="CHEBI:29999"/>
        <dbReference type="ChEBI" id="CHEBI:43474"/>
        <dbReference type="ChEBI" id="CHEBI:83421"/>
        <dbReference type="EC" id="3.1.3.16"/>
    </reaction>
</comment>
<dbReference type="CDD" id="cd14498">
    <property type="entry name" value="DSP"/>
    <property type="match status" value="1"/>
</dbReference>
<proteinExistence type="inferred from homology"/>
<protein>
    <recommendedName>
        <fullName evidence="2">protein-tyrosine-phosphatase</fullName>
        <ecNumber evidence="2">3.1.3.48</ecNumber>
    </recommendedName>
</protein>
<dbReference type="GO" id="GO:0004722">
    <property type="term" value="F:protein serine/threonine phosphatase activity"/>
    <property type="evidence" value="ECO:0007669"/>
    <property type="project" value="UniProtKB-EC"/>
</dbReference>
<gene>
    <name evidence="9" type="ORF">SSP0437_LOCUS2997</name>
</gene>
<dbReference type="InterPro" id="IPR029021">
    <property type="entry name" value="Prot-tyrosine_phosphatase-like"/>
</dbReference>
<dbReference type="GO" id="GO:0043409">
    <property type="term" value="P:negative regulation of MAPK cascade"/>
    <property type="evidence" value="ECO:0007669"/>
    <property type="project" value="TreeGrafter"/>
</dbReference>
<evidence type="ECO:0000256" key="4">
    <source>
        <dbReference type="ARBA" id="ARBA00022912"/>
    </source>
</evidence>
<evidence type="ECO:0000256" key="1">
    <source>
        <dbReference type="ARBA" id="ARBA00008601"/>
    </source>
</evidence>
<dbReference type="InterPro" id="IPR000387">
    <property type="entry name" value="Tyr_Pase_dom"/>
</dbReference>
<dbReference type="PROSITE" id="PS50056">
    <property type="entry name" value="TYR_PHOSPHATASE_2"/>
    <property type="match status" value="1"/>
</dbReference>
<evidence type="ECO:0000259" key="8">
    <source>
        <dbReference type="PROSITE" id="PS50056"/>
    </source>
</evidence>
<feature type="region of interest" description="Disordered" evidence="6">
    <location>
        <begin position="612"/>
        <end position="693"/>
    </location>
</feature>
<comment type="similarity">
    <text evidence="1">Belongs to the protein-tyrosine phosphatase family. Non-receptor class dual specificity subfamily.</text>
</comment>
<dbReference type="InterPro" id="IPR020422">
    <property type="entry name" value="TYR_PHOSPHATASE_DUAL_dom"/>
</dbReference>
<reference evidence="9" key="1">
    <citation type="submission" date="2021-01" db="EMBL/GenBank/DDBJ databases">
        <authorList>
            <person name="Corre E."/>
            <person name="Pelletier E."/>
            <person name="Niang G."/>
            <person name="Scheremetjew M."/>
            <person name="Finn R."/>
            <person name="Kale V."/>
            <person name="Holt S."/>
            <person name="Cochrane G."/>
            <person name="Meng A."/>
            <person name="Brown T."/>
            <person name="Cohen L."/>
        </authorList>
    </citation>
    <scope>NUCLEOTIDE SEQUENCE</scope>
    <source>
        <strain evidence="9">ATCC 50979</strain>
    </source>
</reference>
<evidence type="ECO:0000256" key="2">
    <source>
        <dbReference type="ARBA" id="ARBA00013064"/>
    </source>
</evidence>
<evidence type="ECO:0000256" key="5">
    <source>
        <dbReference type="ARBA" id="ARBA00047761"/>
    </source>
</evidence>
<dbReference type="SMART" id="SM00195">
    <property type="entry name" value="DSPc"/>
    <property type="match status" value="1"/>
</dbReference>
<evidence type="ECO:0000313" key="9">
    <source>
        <dbReference type="EMBL" id="CAD9290941.1"/>
    </source>
</evidence>
<feature type="domain" description="Tyrosine specific protein phosphatases" evidence="8">
    <location>
        <begin position="527"/>
        <end position="600"/>
    </location>
</feature>
<dbReference type="EC" id="3.1.3.48" evidence="2"/>
<keyword evidence="4" id="KW-0904">Protein phosphatase</keyword>
<evidence type="ECO:0000256" key="6">
    <source>
        <dbReference type="SAM" id="MobiDB-lite"/>
    </source>
</evidence>
<dbReference type="SUPFAM" id="SSF52799">
    <property type="entry name" value="(Phosphotyrosine protein) phosphatases II"/>
    <property type="match status" value="1"/>
</dbReference>
<dbReference type="EMBL" id="HBGL01003896">
    <property type="protein sequence ID" value="CAD9290941.1"/>
    <property type="molecule type" value="Transcribed_RNA"/>
</dbReference>
<accession>A0A7S1V9Q9</accession>